<protein>
    <recommendedName>
        <fullName evidence="2">N-acetyltransferase domain-containing protein</fullName>
    </recommendedName>
</protein>
<dbReference type="AlphaFoldDB" id="A0A919K4Z3"/>
<dbReference type="PROSITE" id="PS51186">
    <property type="entry name" value="GNAT"/>
    <property type="match status" value="1"/>
</dbReference>
<dbReference type="CDD" id="cd04301">
    <property type="entry name" value="NAT_SF"/>
    <property type="match status" value="1"/>
</dbReference>
<dbReference type="RefSeq" id="WP_203785698.1">
    <property type="nucleotide sequence ID" value="NZ_BOMV01000065.1"/>
</dbReference>
<dbReference type="EMBL" id="BOMV01000065">
    <property type="protein sequence ID" value="GIE98673.1"/>
    <property type="molecule type" value="Genomic_DNA"/>
</dbReference>
<dbReference type="PANTHER" id="PTHR13947:SF37">
    <property type="entry name" value="LD18367P"/>
    <property type="match status" value="1"/>
</dbReference>
<keyword evidence="1" id="KW-0808">Transferase</keyword>
<dbReference type="SUPFAM" id="SSF55729">
    <property type="entry name" value="Acyl-CoA N-acyltransferases (Nat)"/>
    <property type="match status" value="1"/>
</dbReference>
<accession>A0A919K4Z3</accession>
<keyword evidence="4" id="KW-1185">Reference proteome</keyword>
<evidence type="ECO:0000313" key="3">
    <source>
        <dbReference type="EMBL" id="GIE98673.1"/>
    </source>
</evidence>
<organism evidence="3 4">
    <name type="scientific">Paractinoplanes rishiriensis</name>
    <dbReference type="NCBI Taxonomy" id="1050105"/>
    <lineage>
        <taxon>Bacteria</taxon>
        <taxon>Bacillati</taxon>
        <taxon>Actinomycetota</taxon>
        <taxon>Actinomycetes</taxon>
        <taxon>Micromonosporales</taxon>
        <taxon>Micromonosporaceae</taxon>
        <taxon>Paractinoplanes</taxon>
    </lineage>
</organism>
<dbReference type="Pfam" id="PF00583">
    <property type="entry name" value="Acetyltransf_1"/>
    <property type="match status" value="1"/>
</dbReference>
<sequence length="158" mass="17441">MIREVGQPGDLGWVIKAHGEMYAAEYGFNGHFEALAAQIVADYAAKHDPERESAWIAEIDGRRVGSVFCVDGHDGAAVLRLLLLDPAARGHGLGGRLVDTCVEFARRSGYDRMRLWTLDALVAARSIYLKRGFRLVDGRPHRDFGADLIAETYELDLG</sequence>
<feature type="domain" description="N-acetyltransferase" evidence="2">
    <location>
        <begin position="1"/>
        <end position="154"/>
    </location>
</feature>
<dbReference type="GO" id="GO:0008080">
    <property type="term" value="F:N-acetyltransferase activity"/>
    <property type="evidence" value="ECO:0007669"/>
    <property type="project" value="InterPro"/>
</dbReference>
<reference evidence="3" key="1">
    <citation type="submission" date="2021-01" db="EMBL/GenBank/DDBJ databases">
        <title>Whole genome shotgun sequence of Actinoplanes rishiriensis NBRC 108556.</title>
        <authorList>
            <person name="Komaki H."/>
            <person name="Tamura T."/>
        </authorList>
    </citation>
    <scope>NUCLEOTIDE SEQUENCE</scope>
    <source>
        <strain evidence="3">NBRC 108556</strain>
    </source>
</reference>
<gene>
    <name evidence="3" type="ORF">Ari01nite_61380</name>
</gene>
<dbReference type="Proteomes" id="UP000636960">
    <property type="component" value="Unassembled WGS sequence"/>
</dbReference>
<dbReference type="PANTHER" id="PTHR13947">
    <property type="entry name" value="GNAT FAMILY N-ACETYLTRANSFERASE"/>
    <property type="match status" value="1"/>
</dbReference>
<name>A0A919K4Z3_9ACTN</name>
<dbReference type="Gene3D" id="3.40.630.30">
    <property type="match status" value="1"/>
</dbReference>
<dbReference type="InterPro" id="IPR000182">
    <property type="entry name" value="GNAT_dom"/>
</dbReference>
<proteinExistence type="predicted"/>
<evidence type="ECO:0000313" key="4">
    <source>
        <dbReference type="Proteomes" id="UP000636960"/>
    </source>
</evidence>
<dbReference type="InterPro" id="IPR016181">
    <property type="entry name" value="Acyl_CoA_acyltransferase"/>
</dbReference>
<evidence type="ECO:0000256" key="1">
    <source>
        <dbReference type="ARBA" id="ARBA00022679"/>
    </source>
</evidence>
<evidence type="ECO:0000259" key="2">
    <source>
        <dbReference type="PROSITE" id="PS51186"/>
    </source>
</evidence>
<comment type="caution">
    <text evidence="3">The sequence shown here is derived from an EMBL/GenBank/DDBJ whole genome shotgun (WGS) entry which is preliminary data.</text>
</comment>
<dbReference type="InterPro" id="IPR050769">
    <property type="entry name" value="NAT_camello-type"/>
</dbReference>